<organism evidence="2 3">
    <name type="scientific">Nonomuraea polychroma</name>
    <dbReference type="NCBI Taxonomy" id="46176"/>
    <lineage>
        <taxon>Bacteria</taxon>
        <taxon>Bacillati</taxon>
        <taxon>Actinomycetota</taxon>
        <taxon>Actinomycetes</taxon>
        <taxon>Streptosporangiales</taxon>
        <taxon>Streptosporangiaceae</taxon>
        <taxon>Nonomuraea</taxon>
    </lineage>
</organism>
<protein>
    <recommendedName>
        <fullName evidence="4">Lipoprotein</fullName>
    </recommendedName>
</protein>
<dbReference type="PROSITE" id="PS51257">
    <property type="entry name" value="PROKAR_LIPOPROTEIN"/>
    <property type="match status" value="1"/>
</dbReference>
<dbReference type="AlphaFoldDB" id="A0A438MI73"/>
<keyword evidence="3" id="KW-1185">Reference proteome</keyword>
<sequence>MPNRPLFLAVLCLVGMAGCASTTQARPAPETTSGSPSDQPQRIQSAIADCMKQKGFKYVAWVPDPKIDDQWKKAVSGDYAAMRKQRQEEGFGVFFLLAHPDRKRAIWSETDSPNFAIKNELSPAQQAAYGKALTSCRTQAIKQINGRVVKSDEDWAEQENQMLKQTLDRELNGDPRLVELAAAMGDCLKGKGYRVDSVRPVDMSNRGWNEFEDKKKRIAMNDDIPEKGLPRGRYFEPRLAPAAARQYLAKEVQAALDDLECGKKFYAAYLPKNTEISERVVQQFGGGAF</sequence>
<feature type="chain" id="PRO_5019534852" description="Lipoprotein" evidence="1">
    <location>
        <begin position="26"/>
        <end position="289"/>
    </location>
</feature>
<accession>A0A438MI73</accession>
<evidence type="ECO:0000313" key="3">
    <source>
        <dbReference type="Proteomes" id="UP000284824"/>
    </source>
</evidence>
<proteinExistence type="predicted"/>
<dbReference type="Proteomes" id="UP000284824">
    <property type="component" value="Unassembled WGS sequence"/>
</dbReference>
<evidence type="ECO:0000313" key="2">
    <source>
        <dbReference type="EMBL" id="RVX45599.1"/>
    </source>
</evidence>
<evidence type="ECO:0008006" key="4">
    <source>
        <dbReference type="Google" id="ProtNLM"/>
    </source>
</evidence>
<reference evidence="2 3" key="1">
    <citation type="submission" date="2019-01" db="EMBL/GenBank/DDBJ databases">
        <title>Sequencing the genomes of 1000 actinobacteria strains.</title>
        <authorList>
            <person name="Klenk H.-P."/>
        </authorList>
    </citation>
    <scope>NUCLEOTIDE SEQUENCE [LARGE SCALE GENOMIC DNA]</scope>
    <source>
        <strain evidence="2 3">DSM 43925</strain>
    </source>
</reference>
<evidence type="ECO:0000256" key="1">
    <source>
        <dbReference type="SAM" id="SignalP"/>
    </source>
</evidence>
<feature type="signal peptide" evidence="1">
    <location>
        <begin position="1"/>
        <end position="25"/>
    </location>
</feature>
<dbReference type="RefSeq" id="WP_127937209.1">
    <property type="nucleotide sequence ID" value="NZ_SAUN01000001.1"/>
</dbReference>
<dbReference type="OrthoDB" id="3403621at2"/>
<keyword evidence="1" id="KW-0732">Signal</keyword>
<gene>
    <name evidence="2" type="ORF">EDD27_8411</name>
</gene>
<name>A0A438MI73_9ACTN</name>
<dbReference type="EMBL" id="SAUN01000001">
    <property type="protein sequence ID" value="RVX45599.1"/>
    <property type="molecule type" value="Genomic_DNA"/>
</dbReference>
<comment type="caution">
    <text evidence="2">The sequence shown here is derived from an EMBL/GenBank/DDBJ whole genome shotgun (WGS) entry which is preliminary data.</text>
</comment>